<feature type="chain" id="PRO_5038359901" description="Glycosyl hydrolase family 79" evidence="1">
    <location>
        <begin position="19"/>
        <end position="445"/>
    </location>
</feature>
<dbReference type="Gene3D" id="2.60.40.1180">
    <property type="entry name" value="Golgi alpha-mannosidase II"/>
    <property type="match status" value="1"/>
</dbReference>
<keyword evidence="3" id="KW-1185">Reference proteome</keyword>
<dbReference type="AlphaFoldDB" id="A0A7W9KRQ7"/>
<evidence type="ECO:0000313" key="2">
    <source>
        <dbReference type="EMBL" id="MBB5897491.1"/>
    </source>
</evidence>
<dbReference type="EMBL" id="JACHIR010000003">
    <property type="protein sequence ID" value="MBB5897491.1"/>
    <property type="molecule type" value="Genomic_DNA"/>
</dbReference>
<dbReference type="Gene3D" id="3.20.20.80">
    <property type="entry name" value="Glycosidases"/>
    <property type="match status" value="1"/>
</dbReference>
<dbReference type="SUPFAM" id="SSF51445">
    <property type="entry name" value="(Trans)glycosidases"/>
    <property type="match status" value="1"/>
</dbReference>
<organism evidence="2 3">
    <name type="scientific">Kutzneria kofuensis</name>
    <dbReference type="NCBI Taxonomy" id="103725"/>
    <lineage>
        <taxon>Bacteria</taxon>
        <taxon>Bacillati</taxon>
        <taxon>Actinomycetota</taxon>
        <taxon>Actinomycetes</taxon>
        <taxon>Pseudonocardiales</taxon>
        <taxon>Pseudonocardiaceae</taxon>
        <taxon>Kutzneria</taxon>
    </lineage>
</organism>
<feature type="signal peptide" evidence="1">
    <location>
        <begin position="1"/>
        <end position="18"/>
    </location>
</feature>
<evidence type="ECO:0008006" key="4">
    <source>
        <dbReference type="Google" id="ProtNLM"/>
    </source>
</evidence>
<dbReference type="PANTHER" id="PTHR36183">
    <property type="entry name" value="BETA-GLUCURONIDASE"/>
    <property type="match status" value="1"/>
</dbReference>
<dbReference type="InterPro" id="IPR013780">
    <property type="entry name" value="Glyco_hydro_b"/>
</dbReference>
<evidence type="ECO:0000313" key="3">
    <source>
        <dbReference type="Proteomes" id="UP000585638"/>
    </source>
</evidence>
<sequence length="445" mass="45790">MAPAHILVAALASLTVLATGPAAPTPVTVEITKAASGHVDRGFAGFSYEKDRVGAGMFDAHDTDLVKLFRRLGPSVLRLGGNLGDQVNWNPAGKGGSDKEIAPADVTRLATFVRATGWKVIYGVNLKTNTPDNAAAEAEYAAHALGGSLIAFEIGNEPNVYTTESAYETAFDAYARAIRAKVPTAVFDGPGEADSTSWASTFAAHEKNNGLRLLSTHLYIGNKTTASIPGLLASNSSGRLPNNEAAMAKATTANGLPGWRITESNSYFHGGAPGVSNVQAAALWSLDYMHGIAANHGDGVNFHGGTSSQFPLAYSPIVFDGLTPTGVQGVYYGQLLWALAGAGSLRAATVSGAPNVTAWGIGDNAIVNNTGSSPIHVTVKLAATAHKAEEYVLTAPSLDSTAIAIAGATVGRNGQFTPKPRHATVHGGTVTLDLPAGSAALIVTH</sequence>
<comment type="caution">
    <text evidence="2">The sequence shown here is derived from an EMBL/GenBank/DDBJ whole genome shotgun (WGS) entry which is preliminary data.</text>
</comment>
<evidence type="ECO:0000256" key="1">
    <source>
        <dbReference type="SAM" id="SignalP"/>
    </source>
</evidence>
<protein>
    <recommendedName>
        <fullName evidence="4">Glycosyl hydrolase family 79</fullName>
    </recommendedName>
</protein>
<accession>A0A7W9KRQ7</accession>
<dbReference type="InterPro" id="IPR017853">
    <property type="entry name" value="GH"/>
</dbReference>
<dbReference type="RefSeq" id="WP_184869962.1">
    <property type="nucleotide sequence ID" value="NZ_BAAAWY010000104.1"/>
</dbReference>
<gene>
    <name evidence="2" type="ORF">BJ998_008750</name>
</gene>
<dbReference type="PANTHER" id="PTHR36183:SF2">
    <property type="entry name" value="BETA-GLUCURONIDASE C-TERMINAL DOMAIN-CONTAINING PROTEIN"/>
    <property type="match status" value="1"/>
</dbReference>
<dbReference type="Proteomes" id="UP000585638">
    <property type="component" value="Unassembled WGS sequence"/>
</dbReference>
<keyword evidence="1" id="KW-0732">Signal</keyword>
<proteinExistence type="predicted"/>
<dbReference type="InterPro" id="IPR052974">
    <property type="entry name" value="GH79_Enzymes"/>
</dbReference>
<reference evidence="2 3" key="1">
    <citation type="submission" date="2020-08" db="EMBL/GenBank/DDBJ databases">
        <title>Sequencing the genomes of 1000 actinobacteria strains.</title>
        <authorList>
            <person name="Klenk H.-P."/>
        </authorList>
    </citation>
    <scope>NUCLEOTIDE SEQUENCE [LARGE SCALE GENOMIC DNA]</scope>
    <source>
        <strain evidence="2 3">DSM 43851</strain>
    </source>
</reference>
<name>A0A7W9KRQ7_9PSEU</name>